<proteinExistence type="predicted"/>
<dbReference type="InterPro" id="IPR052155">
    <property type="entry name" value="Biofilm_reg_signaling"/>
</dbReference>
<dbReference type="InterPro" id="IPR043128">
    <property type="entry name" value="Rev_trsase/Diguanyl_cyclase"/>
</dbReference>
<dbReference type="Gene3D" id="3.20.20.450">
    <property type="entry name" value="EAL domain"/>
    <property type="match status" value="1"/>
</dbReference>
<name>A0A0S3QRQ7_THET7</name>
<dbReference type="AlphaFoldDB" id="A0A0S3QRQ7"/>
<dbReference type="PANTHER" id="PTHR44757:SF2">
    <property type="entry name" value="BIOFILM ARCHITECTURE MAINTENANCE PROTEIN MBAA"/>
    <property type="match status" value="1"/>
</dbReference>
<reference evidence="5" key="1">
    <citation type="journal article" date="2018" name="Science">
        <title>A primordial and reversible TCA cycle in a facultatively chemolithoautotrophic thermophile.</title>
        <authorList>
            <person name="Nunoura T."/>
            <person name="Chikaraishi Y."/>
            <person name="Izaki R."/>
            <person name="Suwa T."/>
            <person name="Sato T."/>
            <person name="Harada T."/>
            <person name="Mori K."/>
            <person name="Kato Y."/>
            <person name="Miyazaki M."/>
            <person name="Shimamura S."/>
            <person name="Yanagawa K."/>
            <person name="Shuto A."/>
            <person name="Ohkouchi N."/>
            <person name="Fujita N."/>
            <person name="Takaki Y."/>
            <person name="Atomi H."/>
            <person name="Takai K."/>
        </authorList>
    </citation>
    <scope>NUCLEOTIDE SEQUENCE [LARGE SCALE GENOMIC DNA]</scope>
    <source>
        <strain evidence="5">DSM 17441 / JCM 13301 / NBRC 103674 / ABI70S6</strain>
    </source>
</reference>
<feature type="domain" description="EAL" evidence="2">
    <location>
        <begin position="406"/>
        <end position="657"/>
    </location>
</feature>
<dbReference type="SMART" id="SM00091">
    <property type="entry name" value="PAS"/>
    <property type="match status" value="1"/>
</dbReference>
<dbReference type="Pfam" id="PF00990">
    <property type="entry name" value="GGDEF"/>
    <property type="match status" value="1"/>
</dbReference>
<dbReference type="InterPro" id="IPR035919">
    <property type="entry name" value="EAL_sf"/>
</dbReference>
<dbReference type="Pfam" id="PF08447">
    <property type="entry name" value="PAS_3"/>
    <property type="match status" value="1"/>
</dbReference>
<dbReference type="InterPro" id="IPR000160">
    <property type="entry name" value="GGDEF_dom"/>
</dbReference>
<dbReference type="CDD" id="cd01948">
    <property type="entry name" value="EAL"/>
    <property type="match status" value="1"/>
</dbReference>
<dbReference type="PROSITE" id="PS50112">
    <property type="entry name" value="PAS"/>
    <property type="match status" value="1"/>
</dbReference>
<dbReference type="SUPFAM" id="SSF141868">
    <property type="entry name" value="EAL domain-like"/>
    <property type="match status" value="1"/>
</dbReference>
<evidence type="ECO:0000313" key="5">
    <source>
        <dbReference type="Proteomes" id="UP000063234"/>
    </source>
</evidence>
<dbReference type="PROSITE" id="PS50883">
    <property type="entry name" value="EAL"/>
    <property type="match status" value="1"/>
</dbReference>
<feature type="domain" description="GGDEF" evidence="3">
    <location>
        <begin position="265"/>
        <end position="397"/>
    </location>
</feature>
<dbReference type="EMBL" id="AP013035">
    <property type="protein sequence ID" value="BAT71006.1"/>
    <property type="molecule type" value="Genomic_DNA"/>
</dbReference>
<dbReference type="NCBIfam" id="TIGR00229">
    <property type="entry name" value="sensory_box"/>
    <property type="match status" value="1"/>
</dbReference>
<feature type="domain" description="PAS" evidence="1">
    <location>
        <begin position="106"/>
        <end position="176"/>
    </location>
</feature>
<evidence type="ECO:0000259" key="2">
    <source>
        <dbReference type="PROSITE" id="PS50883"/>
    </source>
</evidence>
<dbReference type="Pfam" id="PF00563">
    <property type="entry name" value="EAL"/>
    <property type="match status" value="1"/>
</dbReference>
<dbReference type="CDD" id="cd00130">
    <property type="entry name" value="PAS"/>
    <property type="match status" value="1"/>
</dbReference>
<dbReference type="InterPro" id="IPR035965">
    <property type="entry name" value="PAS-like_dom_sf"/>
</dbReference>
<dbReference type="SUPFAM" id="SSF55073">
    <property type="entry name" value="Nucleotide cyclase"/>
    <property type="match status" value="1"/>
</dbReference>
<dbReference type="PROSITE" id="PS50887">
    <property type="entry name" value="GGDEF"/>
    <property type="match status" value="1"/>
</dbReference>
<dbReference type="InterPro" id="IPR000014">
    <property type="entry name" value="PAS"/>
</dbReference>
<sequence length="658" mass="75651">MWKEIVDNIIDPVAVVKGDSIVYQNRAHIELFDAHPREYLGDAFYRSVSELLEKGEYFLGVLMVPWKEKINYLLAFFFPIERGEFYVFHYSDVEDVVLAQQEVLKEHLKYEFMLSNIYGTVGLLDEEGKYLYVSPSVKRFKGYKPEELIGKDFLDFVHPMDKPMVEKAINSVKSGQNCNLVLECRQRTGANIYRYYQMTFNCPSEVFLKGFKGVVFSEQDITERKKLEYQYYRALYFDECTGLPNRRLFEEKLKTAIGVAKRKASFVAVSVLDIKGMRQILDLYGTEVGDKLLNSFAQKLLSLVRVSDVVGRLWSDEFAVAFVDIKDPYTLDRIVRRVIDGVKGQYSIGDVTLYVDAWAGIAVFPMDSTNAEELLRQAHLAMTYAKQSKEPIYFYSKEVEDFLKDKQKIYHELFEAIRSKQFVLYYQPIVSAIKKRVVAAEALVRWHHPEKGLITPDIFIPVAEETGLIEDLGALILDVAVAQVHEWQKQSLDLRLSVNVSQREFEREKFVDFVLNKVRGIPAGRVELEITETTAFKDKDRVKSVLDSLKQEGLSFALDDFGTGYSSLEALVVLPVDRLKIDKSFVIGMLEDEKNKKVVRTVIQMAHALNLEVVAEGVETKEHVERLTSVGCHELQGFYFSPALPAEDFVHFYKNFSL</sequence>
<protein>
    <submittedName>
        <fullName evidence="4">Signal transduction protein</fullName>
    </submittedName>
</protein>
<dbReference type="KEGG" id="ttk:TST_0197"/>
<dbReference type="SMART" id="SM00052">
    <property type="entry name" value="EAL"/>
    <property type="match status" value="1"/>
</dbReference>
<dbReference type="InterPro" id="IPR013655">
    <property type="entry name" value="PAS_fold_3"/>
</dbReference>
<dbReference type="PANTHER" id="PTHR44757">
    <property type="entry name" value="DIGUANYLATE CYCLASE DGCP"/>
    <property type="match status" value="1"/>
</dbReference>
<gene>
    <name evidence="4" type="ORF">TST_0197</name>
</gene>
<keyword evidence="5" id="KW-1185">Reference proteome</keyword>
<dbReference type="Gene3D" id="3.30.450.20">
    <property type="entry name" value="PAS domain"/>
    <property type="match status" value="1"/>
</dbReference>
<dbReference type="InterPro" id="IPR001633">
    <property type="entry name" value="EAL_dom"/>
</dbReference>
<dbReference type="SUPFAM" id="SSF55785">
    <property type="entry name" value="PYP-like sensor domain (PAS domain)"/>
    <property type="match status" value="1"/>
</dbReference>
<evidence type="ECO:0000313" key="4">
    <source>
        <dbReference type="EMBL" id="BAT71006.1"/>
    </source>
</evidence>
<evidence type="ECO:0000259" key="3">
    <source>
        <dbReference type="PROSITE" id="PS50887"/>
    </source>
</evidence>
<accession>A0A0S3QRQ7</accession>
<dbReference type="STRING" id="1298851.TST_0197"/>
<organism evidence="4 5">
    <name type="scientific">Thermosulfidibacter takaii (strain DSM 17441 / JCM 13301 / NBRC 103674 / ABI70S6)</name>
    <dbReference type="NCBI Taxonomy" id="1298851"/>
    <lineage>
        <taxon>Bacteria</taxon>
        <taxon>Pseudomonadati</taxon>
        <taxon>Thermosulfidibacterota</taxon>
        <taxon>Thermosulfidibacteria</taxon>
        <taxon>Thermosulfidibacterales</taxon>
        <taxon>Thermosulfidibacteraceae</taxon>
    </lineage>
</organism>
<dbReference type="RefSeq" id="WP_068548824.1">
    <property type="nucleotide sequence ID" value="NZ_AP013035.1"/>
</dbReference>
<dbReference type="CDD" id="cd01949">
    <property type="entry name" value="GGDEF"/>
    <property type="match status" value="1"/>
</dbReference>
<evidence type="ECO:0000259" key="1">
    <source>
        <dbReference type="PROSITE" id="PS50112"/>
    </source>
</evidence>
<dbReference type="InterPro" id="IPR029787">
    <property type="entry name" value="Nucleotide_cyclase"/>
</dbReference>
<dbReference type="SMART" id="SM00267">
    <property type="entry name" value="GGDEF"/>
    <property type="match status" value="1"/>
</dbReference>
<dbReference type="Gene3D" id="3.30.70.270">
    <property type="match status" value="1"/>
</dbReference>
<dbReference type="Proteomes" id="UP000063234">
    <property type="component" value="Chromosome"/>
</dbReference>
<dbReference type="OrthoDB" id="9762141at2"/>
<dbReference type="NCBIfam" id="TIGR00254">
    <property type="entry name" value="GGDEF"/>
    <property type="match status" value="1"/>
</dbReference>